<evidence type="ECO:0000313" key="2">
    <source>
        <dbReference type="Proteomes" id="UP001239111"/>
    </source>
</evidence>
<evidence type="ECO:0000313" key="1">
    <source>
        <dbReference type="EMBL" id="KAJ8676559.1"/>
    </source>
</evidence>
<dbReference type="Proteomes" id="UP001239111">
    <property type="component" value="Chromosome 2"/>
</dbReference>
<organism evidence="1 2">
    <name type="scientific">Eretmocerus hayati</name>
    <dbReference type="NCBI Taxonomy" id="131215"/>
    <lineage>
        <taxon>Eukaryota</taxon>
        <taxon>Metazoa</taxon>
        <taxon>Ecdysozoa</taxon>
        <taxon>Arthropoda</taxon>
        <taxon>Hexapoda</taxon>
        <taxon>Insecta</taxon>
        <taxon>Pterygota</taxon>
        <taxon>Neoptera</taxon>
        <taxon>Endopterygota</taxon>
        <taxon>Hymenoptera</taxon>
        <taxon>Apocrita</taxon>
        <taxon>Proctotrupomorpha</taxon>
        <taxon>Chalcidoidea</taxon>
        <taxon>Aphelinidae</taxon>
        <taxon>Aphelininae</taxon>
        <taxon>Eretmocerus</taxon>
    </lineage>
</organism>
<proteinExistence type="predicted"/>
<reference evidence="1" key="1">
    <citation type="submission" date="2023-04" db="EMBL/GenBank/DDBJ databases">
        <title>A chromosome-level genome assembly of the parasitoid wasp Eretmocerus hayati.</title>
        <authorList>
            <person name="Zhong Y."/>
            <person name="Liu S."/>
            <person name="Liu Y."/>
        </authorList>
    </citation>
    <scope>NUCLEOTIDE SEQUENCE</scope>
    <source>
        <strain evidence="1">ZJU_SS_LIU_2023</strain>
    </source>
</reference>
<protein>
    <submittedName>
        <fullName evidence="1">Uncharacterized protein</fullName>
    </submittedName>
</protein>
<accession>A0ACC2NZL8</accession>
<name>A0ACC2NZL8_9HYME</name>
<gene>
    <name evidence="1" type="ORF">QAD02_012346</name>
</gene>
<dbReference type="EMBL" id="CM056742">
    <property type="protein sequence ID" value="KAJ8676559.1"/>
    <property type="molecule type" value="Genomic_DNA"/>
</dbReference>
<comment type="caution">
    <text evidence="1">The sequence shown here is derived from an EMBL/GenBank/DDBJ whole genome shotgun (WGS) entry which is preliminary data.</text>
</comment>
<keyword evidence="2" id="KW-1185">Reference proteome</keyword>
<sequence>MAELCTSSFIYYLVLLCFFNLDEAEANYYKRNYIEYTLGSEAICKPINGETKVDDLKERSDSAVLVEPGHVFDSWRVLSDKHCKFRVKGPKLDRVQSGLFAVIQRMSLRRRGSECLDYIRFTTETGASEKYCGKLVNYNGLKKYTSAIELSNENSVENFTGMFEDFSRNGKISTEIFISKDPLEDGETLDLCIVYTPYKVCKNSEGDADWWSSPPHDNICINKEFACDGYTNCVSRVCSDESNCTNSVDRMMDDGFGKITISAVTSMFLSFIIFLLCLWICRKHEKLCWSSDCAGPSTTSGNISGLPMDRGNQGASDRPYVPTAPMLEVAVPSSHHDKDLPPSYDSLFPVPPNATNP</sequence>